<dbReference type="AlphaFoldDB" id="A0A0T9L9P1"/>
<evidence type="ECO:0000313" key="3">
    <source>
        <dbReference type="Proteomes" id="UP000045824"/>
    </source>
</evidence>
<accession>A0A0T9L9P1</accession>
<dbReference type="EMBL" id="CPYI01000007">
    <property type="protein sequence ID" value="CNE70756.1"/>
    <property type="molecule type" value="Genomic_DNA"/>
</dbReference>
<protein>
    <submittedName>
        <fullName evidence="2">Uncharacterized protein</fullName>
    </submittedName>
</protein>
<dbReference type="RefSeq" id="WP_050119365.1">
    <property type="nucleotide sequence ID" value="NZ_CAWMAB010000007.1"/>
</dbReference>
<sequence>MKMVNLKQGTDTFETEGGKVETRDDYPWGLRITLNNETLKKLGIALPKVGDVLELVGKVKVLSTSTREDGEETTSNAELQITDIALVAGNVEAAKSAADTLYGSDS</sequence>
<name>A0A0T9L9P1_YERKR</name>
<gene>
    <name evidence="2" type="ORF">ERS008491_02035</name>
</gene>
<evidence type="ECO:0000313" key="2">
    <source>
        <dbReference type="EMBL" id="CNE70756.1"/>
    </source>
</evidence>
<evidence type="ECO:0000256" key="1">
    <source>
        <dbReference type="SAM" id="MobiDB-lite"/>
    </source>
</evidence>
<reference evidence="2 3" key="1">
    <citation type="submission" date="2015-03" db="EMBL/GenBank/DDBJ databases">
        <authorList>
            <person name="Murphy D."/>
        </authorList>
    </citation>
    <scope>NUCLEOTIDE SEQUENCE [LARGE SCALE GENOMIC DNA]</scope>
    <source>
        <strain evidence="2 3">FCF326</strain>
    </source>
</reference>
<proteinExistence type="predicted"/>
<dbReference type="InterPro" id="IPR049302">
    <property type="entry name" value="Gp10-like"/>
</dbReference>
<organism evidence="2 3">
    <name type="scientific">Yersinia kristensenii</name>
    <dbReference type="NCBI Taxonomy" id="28152"/>
    <lineage>
        <taxon>Bacteria</taxon>
        <taxon>Pseudomonadati</taxon>
        <taxon>Pseudomonadota</taxon>
        <taxon>Gammaproteobacteria</taxon>
        <taxon>Enterobacterales</taxon>
        <taxon>Yersiniaceae</taxon>
        <taxon>Yersinia</taxon>
    </lineage>
</organism>
<dbReference type="Pfam" id="PF21628">
    <property type="entry name" value="Gp10-like"/>
    <property type="match status" value="1"/>
</dbReference>
<feature type="region of interest" description="Disordered" evidence="1">
    <location>
        <begin position="1"/>
        <end position="20"/>
    </location>
</feature>
<dbReference type="Proteomes" id="UP000045824">
    <property type="component" value="Unassembled WGS sequence"/>
</dbReference>